<dbReference type="AlphaFoldDB" id="A0AAN8Z5U9"/>
<keyword evidence="3" id="KW-1185">Reference proteome</keyword>
<comment type="caution">
    <text evidence="2">The sequence shown here is derived from an EMBL/GenBank/DDBJ whole genome shotgun (WGS) entry which is preliminary data.</text>
</comment>
<dbReference type="EMBL" id="JBAMMX010000019">
    <property type="protein sequence ID" value="KAK6921693.1"/>
    <property type="molecule type" value="Genomic_DNA"/>
</dbReference>
<keyword evidence="1" id="KW-0812">Transmembrane</keyword>
<organism evidence="2 3">
    <name type="scientific">Dillenia turbinata</name>
    <dbReference type="NCBI Taxonomy" id="194707"/>
    <lineage>
        <taxon>Eukaryota</taxon>
        <taxon>Viridiplantae</taxon>
        <taxon>Streptophyta</taxon>
        <taxon>Embryophyta</taxon>
        <taxon>Tracheophyta</taxon>
        <taxon>Spermatophyta</taxon>
        <taxon>Magnoliopsida</taxon>
        <taxon>eudicotyledons</taxon>
        <taxon>Gunneridae</taxon>
        <taxon>Pentapetalae</taxon>
        <taxon>Dilleniales</taxon>
        <taxon>Dilleniaceae</taxon>
        <taxon>Dillenia</taxon>
    </lineage>
</organism>
<keyword evidence="1" id="KW-1133">Transmembrane helix</keyword>
<evidence type="ECO:0000256" key="1">
    <source>
        <dbReference type="SAM" id="Phobius"/>
    </source>
</evidence>
<accession>A0AAN8Z5U9</accession>
<evidence type="ECO:0000313" key="3">
    <source>
        <dbReference type="Proteomes" id="UP001370490"/>
    </source>
</evidence>
<protein>
    <submittedName>
        <fullName evidence="2">Uncharacterized protein</fullName>
    </submittedName>
</protein>
<proteinExistence type="predicted"/>
<gene>
    <name evidence="2" type="ORF">RJ641_012200</name>
</gene>
<sequence length="36" mass="4216">MKFLVGKMLHFSLLQLGLFGYYLLLETMSALLIFYT</sequence>
<keyword evidence="1" id="KW-0472">Membrane</keyword>
<evidence type="ECO:0000313" key="2">
    <source>
        <dbReference type="EMBL" id="KAK6921693.1"/>
    </source>
</evidence>
<dbReference type="Proteomes" id="UP001370490">
    <property type="component" value="Unassembled WGS sequence"/>
</dbReference>
<name>A0AAN8Z5U9_9MAGN</name>
<reference evidence="2 3" key="1">
    <citation type="submission" date="2023-12" db="EMBL/GenBank/DDBJ databases">
        <title>A high-quality genome assembly for Dillenia turbinata (Dilleniales).</title>
        <authorList>
            <person name="Chanderbali A."/>
        </authorList>
    </citation>
    <scope>NUCLEOTIDE SEQUENCE [LARGE SCALE GENOMIC DNA]</scope>
    <source>
        <strain evidence="2">LSX21</strain>
        <tissue evidence="2">Leaf</tissue>
    </source>
</reference>
<feature type="transmembrane region" description="Helical" evidence="1">
    <location>
        <begin position="12"/>
        <end position="35"/>
    </location>
</feature>